<dbReference type="EMBL" id="NMUH01000287">
    <property type="protein sequence ID" value="MQL76234.1"/>
    <property type="molecule type" value="Genomic_DNA"/>
</dbReference>
<sequence>MAAPSMRGEERKSEGGPPSTSACPPPHPSAASIPPPAHQTDADEDDENVKQLGDCSALYLALQECLVRTDRDWRSCQPGISPLPTYIGLAGCEDRGGGSSGCEGDGGGRRVCFQIFFPSPFCPMSYSGKPLCFACLRLRLSLWQMGLLGRRWR</sequence>
<feature type="region of interest" description="Disordered" evidence="1">
    <location>
        <begin position="1"/>
        <end position="48"/>
    </location>
</feature>
<name>A0A843U3I9_COLES</name>
<feature type="compositionally biased region" description="Pro residues" evidence="1">
    <location>
        <begin position="23"/>
        <end position="37"/>
    </location>
</feature>
<evidence type="ECO:0000256" key="1">
    <source>
        <dbReference type="SAM" id="MobiDB-lite"/>
    </source>
</evidence>
<keyword evidence="3" id="KW-1185">Reference proteome</keyword>
<dbReference type="PANTHER" id="PTHR48236:SF1">
    <property type="entry name" value="COX19-LIKE CHCH FAMILY PROTEIN"/>
    <property type="match status" value="1"/>
</dbReference>
<protein>
    <submittedName>
        <fullName evidence="2">Uncharacterized protein</fullName>
    </submittedName>
</protein>
<reference evidence="2" key="1">
    <citation type="submission" date="2017-07" db="EMBL/GenBank/DDBJ databases">
        <title>Taro Niue Genome Assembly and Annotation.</title>
        <authorList>
            <person name="Atibalentja N."/>
            <person name="Keating K."/>
            <person name="Fields C.J."/>
        </authorList>
    </citation>
    <scope>NUCLEOTIDE SEQUENCE</scope>
    <source>
        <strain evidence="2">Niue_2</strain>
        <tissue evidence="2">Leaf</tissue>
    </source>
</reference>
<dbReference type="AlphaFoldDB" id="A0A843U3I9"/>
<proteinExistence type="predicted"/>
<gene>
    <name evidence="2" type="ORF">Taro_008635</name>
</gene>
<evidence type="ECO:0000313" key="2">
    <source>
        <dbReference type="EMBL" id="MQL76234.1"/>
    </source>
</evidence>
<evidence type="ECO:0000313" key="3">
    <source>
        <dbReference type="Proteomes" id="UP000652761"/>
    </source>
</evidence>
<dbReference type="PANTHER" id="PTHR48236">
    <property type="entry name" value="COX19-LIKE CHCH FAMILY PROTEIN"/>
    <property type="match status" value="1"/>
</dbReference>
<organism evidence="2 3">
    <name type="scientific">Colocasia esculenta</name>
    <name type="common">Wild taro</name>
    <name type="synonym">Arum esculentum</name>
    <dbReference type="NCBI Taxonomy" id="4460"/>
    <lineage>
        <taxon>Eukaryota</taxon>
        <taxon>Viridiplantae</taxon>
        <taxon>Streptophyta</taxon>
        <taxon>Embryophyta</taxon>
        <taxon>Tracheophyta</taxon>
        <taxon>Spermatophyta</taxon>
        <taxon>Magnoliopsida</taxon>
        <taxon>Liliopsida</taxon>
        <taxon>Araceae</taxon>
        <taxon>Aroideae</taxon>
        <taxon>Colocasieae</taxon>
        <taxon>Colocasia</taxon>
    </lineage>
</organism>
<comment type="caution">
    <text evidence="2">The sequence shown here is derived from an EMBL/GenBank/DDBJ whole genome shotgun (WGS) entry which is preliminary data.</text>
</comment>
<dbReference type="OrthoDB" id="5586401at2759"/>
<accession>A0A843U3I9</accession>
<dbReference type="Proteomes" id="UP000652761">
    <property type="component" value="Unassembled WGS sequence"/>
</dbReference>